<dbReference type="EMBL" id="CP066831">
    <property type="protein sequence ID" value="QQM45213.1"/>
    <property type="molecule type" value="Genomic_DNA"/>
</dbReference>
<evidence type="ECO:0000256" key="1">
    <source>
        <dbReference type="ARBA" id="ARBA00007637"/>
    </source>
</evidence>
<dbReference type="SUPFAM" id="SSF51735">
    <property type="entry name" value="NAD(P)-binding Rossmann-fold domains"/>
    <property type="match status" value="1"/>
</dbReference>
<evidence type="ECO:0000313" key="3">
    <source>
        <dbReference type="EMBL" id="QQM45213.1"/>
    </source>
</evidence>
<organism evidence="3 4">
    <name type="scientific">Streptomyces liliifuscus</name>
    <dbReference type="NCBI Taxonomy" id="2797636"/>
    <lineage>
        <taxon>Bacteria</taxon>
        <taxon>Bacillati</taxon>
        <taxon>Actinomycetota</taxon>
        <taxon>Actinomycetes</taxon>
        <taxon>Kitasatosporales</taxon>
        <taxon>Streptomycetaceae</taxon>
        <taxon>Streptomyces</taxon>
    </lineage>
</organism>
<dbReference type="Pfam" id="PF01370">
    <property type="entry name" value="Epimerase"/>
    <property type="match status" value="1"/>
</dbReference>
<dbReference type="KEGG" id="slf:JEQ17_41280"/>
<feature type="domain" description="NAD-dependent epimerase/dehydratase" evidence="2">
    <location>
        <begin position="3"/>
        <end position="214"/>
    </location>
</feature>
<reference evidence="3 4" key="1">
    <citation type="submission" date="2020-12" db="EMBL/GenBank/DDBJ databases">
        <title>A novel species.</title>
        <authorList>
            <person name="Li K."/>
        </authorList>
    </citation>
    <scope>NUCLEOTIDE SEQUENCE [LARGE SCALE GENOMIC DNA]</scope>
    <source>
        <strain evidence="3 4">ZYC-3</strain>
    </source>
</reference>
<protein>
    <submittedName>
        <fullName evidence="3">NAD-dependent epimerase/dehydratase family protein</fullName>
    </submittedName>
</protein>
<dbReference type="RefSeq" id="WP_200400022.1">
    <property type="nucleotide sequence ID" value="NZ_CP066831.1"/>
</dbReference>
<dbReference type="InterPro" id="IPR036291">
    <property type="entry name" value="NAD(P)-bd_dom_sf"/>
</dbReference>
<evidence type="ECO:0000313" key="4">
    <source>
        <dbReference type="Proteomes" id="UP000595636"/>
    </source>
</evidence>
<name>A0A7T7L2F4_9ACTN</name>
<dbReference type="Proteomes" id="UP000595636">
    <property type="component" value="Chromosome"/>
</dbReference>
<dbReference type="InterPro" id="IPR001509">
    <property type="entry name" value="Epimerase_deHydtase"/>
</dbReference>
<gene>
    <name evidence="3" type="ORF">JEQ17_41280</name>
</gene>
<dbReference type="Gene3D" id="3.40.50.720">
    <property type="entry name" value="NAD(P)-binding Rossmann-like Domain"/>
    <property type="match status" value="1"/>
</dbReference>
<dbReference type="PANTHER" id="PTHR43000">
    <property type="entry name" value="DTDP-D-GLUCOSE 4,6-DEHYDRATASE-RELATED"/>
    <property type="match status" value="1"/>
</dbReference>
<proteinExistence type="inferred from homology"/>
<dbReference type="AlphaFoldDB" id="A0A7T7L2F4"/>
<sequence length="287" mass="31314">MRILVTGAAGFIGGHLVTALETRGHSVVGIDRRHGTSTAEIDRLRRAIGANEPELIVHLGASCSTQFSLANPAQDFHDNALGTFNVAEAARLAGGIPVLFTSSVKVHPGEDGLIAPLGQSKAVGEQYLRLYGDLYSLPHVILRPSTVYGPGQNGTSESGWVTWFLRAFWNRQQITIHGDGTQSRDILYIDDFTALLTDIVENFDAYQGRTYEVGGGPGNELSLLDLLHAWETDTGHRPDVLHDERLPGDLQRVVTDNTGISAVRGWKPTVPWIDGVRSTLDWIGDQW</sequence>
<comment type="similarity">
    <text evidence="1">Belongs to the NAD(P)-dependent epimerase/dehydratase family.</text>
</comment>
<accession>A0A7T7L2F4</accession>
<keyword evidence="4" id="KW-1185">Reference proteome</keyword>
<evidence type="ECO:0000259" key="2">
    <source>
        <dbReference type="Pfam" id="PF01370"/>
    </source>
</evidence>